<keyword evidence="11" id="KW-0030">Aminoacyl-tRNA synthetase</keyword>
<keyword evidence="9" id="KW-0694">RNA-binding</keyword>
<dbReference type="PANTHER" id="PTHR11777:SF9">
    <property type="entry name" value="ALANINE--TRNA LIGASE, CYTOPLASMIC"/>
    <property type="match status" value="1"/>
</dbReference>
<evidence type="ECO:0000256" key="11">
    <source>
        <dbReference type="ARBA" id="ARBA00023146"/>
    </source>
</evidence>
<comment type="catalytic activity">
    <reaction evidence="12">
        <text>tRNA(Ala) + L-alanine + ATP = L-alanyl-tRNA(Ala) + AMP + diphosphate</text>
        <dbReference type="Rhea" id="RHEA:12540"/>
        <dbReference type="Rhea" id="RHEA-COMP:9657"/>
        <dbReference type="Rhea" id="RHEA-COMP:9923"/>
        <dbReference type="ChEBI" id="CHEBI:30616"/>
        <dbReference type="ChEBI" id="CHEBI:33019"/>
        <dbReference type="ChEBI" id="CHEBI:57972"/>
        <dbReference type="ChEBI" id="CHEBI:78442"/>
        <dbReference type="ChEBI" id="CHEBI:78497"/>
        <dbReference type="ChEBI" id="CHEBI:456215"/>
        <dbReference type="EC" id="6.1.1.7"/>
    </reaction>
</comment>
<dbReference type="PANTHER" id="PTHR11777">
    <property type="entry name" value="ALANYL-TRNA SYNTHETASE"/>
    <property type="match status" value="1"/>
</dbReference>
<evidence type="ECO:0000256" key="8">
    <source>
        <dbReference type="ARBA" id="ARBA00022840"/>
    </source>
</evidence>
<dbReference type="GO" id="GO:0000049">
    <property type="term" value="F:tRNA binding"/>
    <property type="evidence" value="ECO:0007669"/>
    <property type="project" value="UniProtKB-KW"/>
</dbReference>
<name>A0A815J0S7_9BILA</name>
<sequence length="318" mass="36025">MSASEVRQTFIEFFTKKNGHLYVHSSSTIPLDDPTLLFANAGMNQFKPCFLGTADPNSDMGKYKRTVNSQKCIRAGGKHNDLDDVGKDVYHHTFFEMLGNWSFGDYFKEKAIDMAWELLVDVYKLDPNRLYATYFEGNSKSNLQPDIETQDLWKKYLPDDHIIPGNMKDNFWEMGDTGPCGPCTEIHFDRIGGGRNAAHLVNQDDPDVLEIWNLVFIQFNREKDGSLRELPAKHVDTGMGFERLTSVIQNKRSNYDTDIFMPIFAAIEKGTGARSYTGKVGVDDHDKMDMAYRVIADHIRTLTIAITDGGRPDKTGRG</sequence>
<comment type="caution">
    <text evidence="14">The sequence shown here is derived from an EMBL/GenBank/DDBJ whole genome shotgun (WGS) entry which is preliminary data.</text>
</comment>
<dbReference type="SUPFAM" id="SSF101353">
    <property type="entry name" value="Putative anticodon-binding domain of alanyl-tRNA synthetase (AlaRS)"/>
    <property type="match status" value="1"/>
</dbReference>
<evidence type="ECO:0000313" key="14">
    <source>
        <dbReference type="EMBL" id="CAF1373005.1"/>
    </source>
</evidence>
<evidence type="ECO:0000256" key="4">
    <source>
        <dbReference type="ARBA" id="ARBA00022598"/>
    </source>
</evidence>
<protein>
    <recommendedName>
        <fullName evidence="2">alanine--tRNA ligase</fullName>
        <ecNumber evidence="2">6.1.1.7</ecNumber>
    </recommendedName>
</protein>
<dbReference type="InterPro" id="IPR002318">
    <property type="entry name" value="Ala-tRNA-lgiase_IIc"/>
</dbReference>
<dbReference type="InterPro" id="IPR018165">
    <property type="entry name" value="Ala-tRNA-synth_IIc_core"/>
</dbReference>
<dbReference type="GO" id="GO:0004813">
    <property type="term" value="F:alanine-tRNA ligase activity"/>
    <property type="evidence" value="ECO:0007669"/>
    <property type="project" value="UniProtKB-EC"/>
</dbReference>
<keyword evidence="3" id="KW-0820">tRNA-binding</keyword>
<evidence type="ECO:0000256" key="3">
    <source>
        <dbReference type="ARBA" id="ARBA00022555"/>
    </source>
</evidence>
<evidence type="ECO:0000313" key="15">
    <source>
        <dbReference type="EMBL" id="CAF1612529.1"/>
    </source>
</evidence>
<dbReference type="AlphaFoldDB" id="A0A815J0S7"/>
<feature type="domain" description="Alanyl-transfer RNA synthetases family profile" evidence="13">
    <location>
        <begin position="1"/>
        <end position="318"/>
    </location>
</feature>
<dbReference type="PRINTS" id="PR00980">
    <property type="entry name" value="TRNASYNTHALA"/>
</dbReference>
<evidence type="ECO:0000313" key="17">
    <source>
        <dbReference type="Proteomes" id="UP000663870"/>
    </source>
</evidence>
<evidence type="ECO:0000256" key="6">
    <source>
        <dbReference type="ARBA" id="ARBA00022741"/>
    </source>
</evidence>
<keyword evidence="4" id="KW-0436">Ligase</keyword>
<evidence type="ECO:0000256" key="5">
    <source>
        <dbReference type="ARBA" id="ARBA00022723"/>
    </source>
</evidence>
<dbReference type="SUPFAM" id="SSF55681">
    <property type="entry name" value="Class II aaRS and biotin synthetases"/>
    <property type="match status" value="1"/>
</dbReference>
<feature type="non-terminal residue" evidence="14">
    <location>
        <position position="1"/>
    </location>
</feature>
<dbReference type="GO" id="GO:0046872">
    <property type="term" value="F:metal ion binding"/>
    <property type="evidence" value="ECO:0007669"/>
    <property type="project" value="UniProtKB-KW"/>
</dbReference>
<organism evidence="14 16">
    <name type="scientific">Rotaria sordida</name>
    <dbReference type="NCBI Taxonomy" id="392033"/>
    <lineage>
        <taxon>Eukaryota</taxon>
        <taxon>Metazoa</taxon>
        <taxon>Spiralia</taxon>
        <taxon>Gnathifera</taxon>
        <taxon>Rotifera</taxon>
        <taxon>Eurotatoria</taxon>
        <taxon>Bdelloidea</taxon>
        <taxon>Philodinida</taxon>
        <taxon>Philodinidae</taxon>
        <taxon>Rotaria</taxon>
    </lineage>
</organism>
<dbReference type="Proteomes" id="UP000663870">
    <property type="component" value="Unassembled WGS sequence"/>
</dbReference>
<dbReference type="GO" id="GO:0006419">
    <property type="term" value="P:alanyl-tRNA aminoacylation"/>
    <property type="evidence" value="ECO:0007669"/>
    <property type="project" value="InterPro"/>
</dbReference>
<dbReference type="PROSITE" id="PS50860">
    <property type="entry name" value="AA_TRNA_LIGASE_II_ALA"/>
    <property type="match status" value="1"/>
</dbReference>
<keyword evidence="6" id="KW-0547">Nucleotide-binding</keyword>
<dbReference type="InterPro" id="IPR045864">
    <property type="entry name" value="aa-tRNA-synth_II/BPL/LPL"/>
</dbReference>
<keyword evidence="8" id="KW-0067">ATP-binding</keyword>
<keyword evidence="7" id="KW-0862">Zinc</keyword>
<evidence type="ECO:0000259" key="13">
    <source>
        <dbReference type="PROSITE" id="PS50860"/>
    </source>
</evidence>
<evidence type="ECO:0000256" key="9">
    <source>
        <dbReference type="ARBA" id="ARBA00022884"/>
    </source>
</evidence>
<dbReference type="GO" id="GO:0005739">
    <property type="term" value="C:mitochondrion"/>
    <property type="evidence" value="ECO:0007669"/>
    <property type="project" value="TreeGrafter"/>
</dbReference>
<dbReference type="InterPro" id="IPR018162">
    <property type="entry name" value="Ala-tRNA-ligase_IIc_anticod-bd"/>
</dbReference>
<comment type="similarity">
    <text evidence="1">Belongs to the class-II aminoacyl-tRNA synthetase family.</text>
</comment>
<keyword evidence="10" id="KW-0648">Protein biosynthesis</keyword>
<dbReference type="GO" id="GO:0005524">
    <property type="term" value="F:ATP binding"/>
    <property type="evidence" value="ECO:0007669"/>
    <property type="project" value="UniProtKB-KW"/>
</dbReference>
<dbReference type="Proteomes" id="UP000663854">
    <property type="component" value="Unassembled WGS sequence"/>
</dbReference>
<dbReference type="Gene3D" id="3.30.930.10">
    <property type="entry name" value="Bira Bifunctional Protein, Domain 2"/>
    <property type="match status" value="1"/>
</dbReference>
<dbReference type="Pfam" id="PF01411">
    <property type="entry name" value="tRNA-synt_2c"/>
    <property type="match status" value="1"/>
</dbReference>
<dbReference type="FunFam" id="3.30.930.10:FF:000011">
    <property type="entry name" value="Alanine--tRNA ligase, cytoplasmic"/>
    <property type="match status" value="1"/>
</dbReference>
<proteinExistence type="inferred from homology"/>
<gene>
    <name evidence="15" type="ORF">JXQ802_LOCUS49566</name>
    <name evidence="14" type="ORF">PYM288_LOCUS33457</name>
</gene>
<evidence type="ECO:0000256" key="12">
    <source>
        <dbReference type="ARBA" id="ARBA00048300"/>
    </source>
</evidence>
<evidence type="ECO:0000256" key="1">
    <source>
        <dbReference type="ARBA" id="ARBA00008226"/>
    </source>
</evidence>
<dbReference type="EC" id="6.1.1.7" evidence="2"/>
<evidence type="ECO:0000256" key="2">
    <source>
        <dbReference type="ARBA" id="ARBA00013168"/>
    </source>
</evidence>
<dbReference type="GO" id="GO:0002161">
    <property type="term" value="F:aminoacyl-tRNA deacylase activity"/>
    <property type="evidence" value="ECO:0007669"/>
    <property type="project" value="TreeGrafter"/>
</dbReference>
<dbReference type="EMBL" id="CAJNOL010005983">
    <property type="protein sequence ID" value="CAF1612529.1"/>
    <property type="molecule type" value="Genomic_DNA"/>
</dbReference>
<dbReference type="CDD" id="cd00673">
    <property type="entry name" value="AlaRS_core"/>
    <property type="match status" value="1"/>
</dbReference>
<accession>A0A815J0S7</accession>
<keyword evidence="17" id="KW-1185">Reference proteome</keyword>
<dbReference type="InterPro" id="IPR050058">
    <property type="entry name" value="Ala-tRNA_ligase"/>
</dbReference>
<dbReference type="InterPro" id="IPR018164">
    <property type="entry name" value="Ala-tRNA-synth_IIc_N"/>
</dbReference>
<evidence type="ECO:0000313" key="16">
    <source>
        <dbReference type="Proteomes" id="UP000663854"/>
    </source>
</evidence>
<keyword evidence="5" id="KW-0479">Metal-binding</keyword>
<reference evidence="14" key="1">
    <citation type="submission" date="2021-02" db="EMBL/GenBank/DDBJ databases">
        <authorList>
            <person name="Nowell W R."/>
        </authorList>
    </citation>
    <scope>NUCLEOTIDE SEQUENCE</scope>
</reference>
<evidence type="ECO:0000256" key="10">
    <source>
        <dbReference type="ARBA" id="ARBA00022917"/>
    </source>
</evidence>
<dbReference type="EMBL" id="CAJNOH010004545">
    <property type="protein sequence ID" value="CAF1373005.1"/>
    <property type="molecule type" value="Genomic_DNA"/>
</dbReference>
<evidence type="ECO:0000256" key="7">
    <source>
        <dbReference type="ARBA" id="ARBA00022833"/>
    </source>
</evidence>